<feature type="region of interest" description="Disordered" evidence="1">
    <location>
        <begin position="43"/>
        <end position="96"/>
    </location>
</feature>
<name>A0A182TUD0_9DIPT</name>
<keyword evidence="3" id="KW-1185">Reference proteome</keyword>
<feature type="compositionally biased region" description="Polar residues" evidence="1">
    <location>
        <begin position="568"/>
        <end position="579"/>
    </location>
</feature>
<proteinExistence type="predicted"/>
<reference evidence="2" key="2">
    <citation type="submission" date="2020-05" db="UniProtKB">
        <authorList>
            <consortium name="EnsemblMetazoa"/>
        </authorList>
    </citation>
    <scope>IDENTIFICATION</scope>
    <source>
        <strain evidence="2">CM1001059</strain>
    </source>
</reference>
<evidence type="ECO:0000256" key="1">
    <source>
        <dbReference type="SAM" id="MobiDB-lite"/>
    </source>
</evidence>
<feature type="region of interest" description="Disordered" evidence="1">
    <location>
        <begin position="633"/>
        <end position="652"/>
    </location>
</feature>
<accession>A0A182TUD0</accession>
<feature type="region of interest" description="Disordered" evidence="1">
    <location>
        <begin position="449"/>
        <end position="468"/>
    </location>
</feature>
<evidence type="ECO:0000313" key="3">
    <source>
        <dbReference type="Proteomes" id="UP000075902"/>
    </source>
</evidence>
<organism evidence="2 3">
    <name type="scientific">Anopheles melas</name>
    <dbReference type="NCBI Taxonomy" id="34690"/>
    <lineage>
        <taxon>Eukaryota</taxon>
        <taxon>Metazoa</taxon>
        <taxon>Ecdysozoa</taxon>
        <taxon>Arthropoda</taxon>
        <taxon>Hexapoda</taxon>
        <taxon>Insecta</taxon>
        <taxon>Pterygota</taxon>
        <taxon>Neoptera</taxon>
        <taxon>Endopterygota</taxon>
        <taxon>Diptera</taxon>
        <taxon>Nematocera</taxon>
        <taxon>Culicoidea</taxon>
        <taxon>Culicidae</taxon>
        <taxon>Anophelinae</taxon>
        <taxon>Anopheles</taxon>
    </lineage>
</organism>
<feature type="compositionally biased region" description="Basic and acidic residues" evidence="1">
    <location>
        <begin position="614"/>
        <end position="627"/>
    </location>
</feature>
<protein>
    <submittedName>
        <fullName evidence="2">Uncharacterized protein</fullName>
    </submittedName>
</protein>
<dbReference type="AlphaFoldDB" id="A0A182TUD0"/>
<feature type="compositionally biased region" description="Polar residues" evidence="1">
    <location>
        <begin position="596"/>
        <end position="612"/>
    </location>
</feature>
<reference evidence="3" key="1">
    <citation type="submission" date="2014-01" db="EMBL/GenBank/DDBJ databases">
        <title>The Genome Sequence of Anopheles melas CM1001059_A (V2).</title>
        <authorList>
            <consortium name="The Broad Institute Genomics Platform"/>
            <person name="Neafsey D.E."/>
            <person name="Besansky N."/>
            <person name="Howell P."/>
            <person name="Walton C."/>
            <person name="Young S.K."/>
            <person name="Zeng Q."/>
            <person name="Gargeya S."/>
            <person name="Fitzgerald M."/>
            <person name="Haas B."/>
            <person name="Abouelleil A."/>
            <person name="Allen A.W."/>
            <person name="Alvarado L."/>
            <person name="Arachchi H.M."/>
            <person name="Berlin A.M."/>
            <person name="Chapman S.B."/>
            <person name="Gainer-Dewar J."/>
            <person name="Goldberg J."/>
            <person name="Griggs A."/>
            <person name="Gujja S."/>
            <person name="Hansen M."/>
            <person name="Howarth C."/>
            <person name="Imamovic A."/>
            <person name="Ireland A."/>
            <person name="Larimer J."/>
            <person name="McCowan C."/>
            <person name="Murphy C."/>
            <person name="Pearson M."/>
            <person name="Poon T.W."/>
            <person name="Priest M."/>
            <person name="Roberts A."/>
            <person name="Saif S."/>
            <person name="Shea T."/>
            <person name="Sisk P."/>
            <person name="Sykes S."/>
            <person name="Wortman J."/>
            <person name="Nusbaum C."/>
            <person name="Birren B."/>
        </authorList>
    </citation>
    <scope>NUCLEOTIDE SEQUENCE [LARGE SCALE GENOMIC DNA]</scope>
    <source>
        <strain evidence="3">CM1001059</strain>
    </source>
</reference>
<dbReference type="Proteomes" id="UP000075902">
    <property type="component" value="Unassembled WGS sequence"/>
</dbReference>
<feature type="region of interest" description="Disordered" evidence="1">
    <location>
        <begin position="1"/>
        <end position="29"/>
    </location>
</feature>
<dbReference type="STRING" id="34690.A0A182TUD0"/>
<dbReference type="VEuPathDB" id="VectorBase:AMEC008468"/>
<dbReference type="EnsemblMetazoa" id="AMEC008468-RA">
    <property type="protein sequence ID" value="AMEC008468-PA"/>
    <property type="gene ID" value="AMEC008468"/>
</dbReference>
<evidence type="ECO:0000313" key="2">
    <source>
        <dbReference type="EnsemblMetazoa" id="AMEC008468-PA"/>
    </source>
</evidence>
<feature type="region of interest" description="Disordered" evidence="1">
    <location>
        <begin position="551"/>
        <end position="627"/>
    </location>
</feature>
<feature type="compositionally biased region" description="Gly residues" evidence="1">
    <location>
        <begin position="48"/>
        <end position="57"/>
    </location>
</feature>
<sequence>MYSDDNRFPSRTQPGVPFGDPGVQPRVGALSEMDKCFPYSILTKKRPLGGGSGGTGGSLAKPSAKPPTVPSYLGLQREPPANATKPEAAFDRSGTPDGNNFYGSAMVTDVGICFSMSNVNLNGHPPAIPLATGALVPPAAVAAQPRPSVLLAAPDARRKSYEDPGPETALLNARRRAAAFLPVTTSGGRLAGPMAGGGAGALASMHHQQRRPQAFPFPAATVYPLAHHPPGTVAAPFPQPLANVHPPVHQPLPRQRSVGPVGKGAYGSVRSTSSDRGRGGGTGGSPSMIPTIGTLGGIGTLRSSPPYPKQPPGAATKPSAVSYYQPLPATGGPGTVQPQPSYGHPLAGAPTSQSTPAAAAPPPPPVGYHHQRGNVLPYHHLPLANGVPLAGPAAASPATAAAAAAAAVAAAAASYEYYRYAIEAAESVGKLPPSGSTQSVLHPTGTMAATPARTAGEDGSKGATGTASGPVVDYNGLRQLFLKCCYNEMQLLPVSGGPAHPAAPVLSSPTVGCVSAPTSTATSLSADSPVHSYDFEPQDPPAAVRDAPVVCPSGQQQQQHHQHHYHQPLTSRSCPSSPNGPHCHTSPALPTLAPSACSTPIGSGRLSTQQQHQHQHDRYEASEDEVRPMEVCSEDGREEPIEPEECCSDEPKDFSMKSKALSVGHGGVWPAAAQRDECAIGQQRIEDRSRKEIKAAPKKKWIHRHYMKGKCLGAGAKRRAI</sequence>
<feature type="region of interest" description="Disordered" evidence="1">
    <location>
        <begin position="246"/>
        <end position="368"/>
    </location>
</feature>